<dbReference type="Proteomes" id="UP000035287">
    <property type="component" value="Chromosome"/>
</dbReference>
<evidence type="ECO:0000256" key="1">
    <source>
        <dbReference type="ARBA" id="ARBA00004651"/>
    </source>
</evidence>
<keyword evidence="5" id="KW-1133">Transmembrane helix</keyword>
<evidence type="ECO:0000256" key="4">
    <source>
        <dbReference type="ARBA" id="ARBA00022692"/>
    </source>
</evidence>
<evidence type="ECO:0000256" key="6">
    <source>
        <dbReference type="ARBA" id="ARBA00023136"/>
    </source>
</evidence>
<keyword evidence="6" id="KW-0472">Membrane</keyword>
<dbReference type="PANTHER" id="PTHR30487">
    <property type="entry name" value="TYPE 4 PREPILIN-LIKE PROTEINS LEADER PEPTIDE-PROCESSING ENZYME"/>
    <property type="match status" value="1"/>
</dbReference>
<evidence type="ECO:0000256" key="2">
    <source>
        <dbReference type="ARBA" id="ARBA00005801"/>
    </source>
</evidence>
<evidence type="ECO:0000313" key="10">
    <source>
        <dbReference type="Proteomes" id="UP000035287"/>
    </source>
</evidence>
<dbReference type="InterPro" id="IPR000045">
    <property type="entry name" value="Prepilin_IV_endopep_pep"/>
</dbReference>
<accession>A0A0G3XFF2</accession>
<keyword evidence="3" id="KW-1003">Cell membrane</keyword>
<comment type="similarity">
    <text evidence="2">Belongs to the peptidase A24 family.</text>
</comment>
<feature type="domain" description="Prepilin peptidase A24 N-terminal" evidence="8">
    <location>
        <begin position="12"/>
        <end position="88"/>
    </location>
</feature>
<dbReference type="InterPro" id="IPR050882">
    <property type="entry name" value="Prepilin_peptidase/N-MTase"/>
</dbReference>
<keyword evidence="10" id="KW-1185">Reference proteome</keyword>
<evidence type="ECO:0000259" key="7">
    <source>
        <dbReference type="Pfam" id="PF01478"/>
    </source>
</evidence>
<evidence type="ECO:0000313" key="9">
    <source>
        <dbReference type="EMBL" id="AKM09937.1"/>
    </source>
</evidence>
<comment type="subcellular location">
    <subcellularLocation>
        <location evidence="1">Cell membrane</location>
        <topology evidence="1">Multi-pass membrane protein</topology>
    </subcellularLocation>
</comment>
<dbReference type="Pfam" id="PF01478">
    <property type="entry name" value="Peptidase_A24"/>
    <property type="match status" value="1"/>
</dbReference>
<dbReference type="InterPro" id="IPR010627">
    <property type="entry name" value="Prepilin_pept_A24_N"/>
</dbReference>
<reference evidence="9 10" key="1">
    <citation type="submission" date="2015-06" db="EMBL/GenBank/DDBJ databases">
        <authorList>
            <person name="Zeng Y."/>
            <person name="Huang Y."/>
        </authorList>
    </citation>
    <scope>NUCLEOTIDE SEQUENCE [LARGE SCALE GENOMIC DNA]</scope>
    <source>
        <strain evidence="9 10">PQ-2</strain>
    </source>
</reference>
<dbReference type="GO" id="GO:0006465">
    <property type="term" value="P:signal peptide processing"/>
    <property type="evidence" value="ECO:0007669"/>
    <property type="project" value="TreeGrafter"/>
</dbReference>
<evidence type="ECO:0000256" key="5">
    <source>
        <dbReference type="ARBA" id="ARBA00022989"/>
    </source>
</evidence>
<evidence type="ECO:0000256" key="3">
    <source>
        <dbReference type="ARBA" id="ARBA00022475"/>
    </source>
</evidence>
<sequence>MDGSLVLAGAGLGLLIGSFIGAAATRLPRGENVVTGRSHCDACGRTLAIRDLVPVASYLMNRGQCRSCGGAIDPAHLLAELGGAAIGGLATVSGGTISEIAIAALFGWQLLLLALIDLRHYWLPPKLIALLAVTSPLLLLLTPPSGPYLLERLAGGALSFAMLAAPALAYRAIRKREGMGAADPWLLGAIGLWIGPMGVVSTVVIAAGSGLAAAVVLKLAGRDVGGGSALPLGSLMAASAFAVSCVTAFA</sequence>
<dbReference type="STRING" id="1348774.AB433_08035"/>
<evidence type="ECO:0000259" key="8">
    <source>
        <dbReference type="Pfam" id="PF06750"/>
    </source>
</evidence>
<dbReference type="Pfam" id="PF06750">
    <property type="entry name" value="A24_N_bact"/>
    <property type="match status" value="1"/>
</dbReference>
<dbReference type="EMBL" id="CP011770">
    <property type="protein sequence ID" value="AKM09937.1"/>
    <property type="molecule type" value="Genomic_DNA"/>
</dbReference>
<dbReference type="GO" id="GO:0005886">
    <property type="term" value="C:plasma membrane"/>
    <property type="evidence" value="ECO:0007669"/>
    <property type="project" value="UniProtKB-SubCell"/>
</dbReference>
<name>A0A0G3XFF2_9SPHN</name>
<dbReference type="Gene3D" id="1.20.120.1220">
    <property type="match status" value="1"/>
</dbReference>
<proteinExistence type="inferred from homology"/>
<dbReference type="PATRIC" id="fig|1348774.3.peg.1683"/>
<dbReference type="GO" id="GO:0004190">
    <property type="term" value="F:aspartic-type endopeptidase activity"/>
    <property type="evidence" value="ECO:0007669"/>
    <property type="project" value="InterPro"/>
</dbReference>
<feature type="domain" description="Prepilin type IV endopeptidase peptidase" evidence="7">
    <location>
        <begin position="105"/>
        <end position="213"/>
    </location>
</feature>
<dbReference type="AlphaFoldDB" id="A0A0G3XFF2"/>
<organism evidence="9 10">
    <name type="scientific">Croceicoccus naphthovorans</name>
    <dbReference type="NCBI Taxonomy" id="1348774"/>
    <lineage>
        <taxon>Bacteria</taxon>
        <taxon>Pseudomonadati</taxon>
        <taxon>Pseudomonadota</taxon>
        <taxon>Alphaproteobacteria</taxon>
        <taxon>Sphingomonadales</taxon>
        <taxon>Erythrobacteraceae</taxon>
        <taxon>Croceicoccus</taxon>
    </lineage>
</organism>
<dbReference type="KEGG" id="cna:AB433_08035"/>
<dbReference type="RefSeq" id="WP_047820617.1">
    <property type="nucleotide sequence ID" value="NZ_CP011770.1"/>
</dbReference>
<dbReference type="PANTHER" id="PTHR30487:SF0">
    <property type="entry name" value="PREPILIN LEADER PEPTIDASE_N-METHYLTRANSFERASE-RELATED"/>
    <property type="match status" value="1"/>
</dbReference>
<protein>
    <submittedName>
        <fullName evidence="9">Uncharacterized protein</fullName>
    </submittedName>
</protein>
<keyword evidence="4" id="KW-0812">Transmembrane</keyword>
<gene>
    <name evidence="9" type="ORF">AB433_08035</name>
</gene>